<name>A0AAV7I0Q9_COTGL</name>
<comment type="caution">
    <text evidence="1">The sequence shown here is derived from an EMBL/GenBank/DDBJ whole genome shotgun (WGS) entry which is preliminary data.</text>
</comment>
<dbReference type="EMBL" id="JAHXZJ010002609">
    <property type="protein sequence ID" value="KAH0540613.1"/>
    <property type="molecule type" value="Genomic_DNA"/>
</dbReference>
<accession>A0AAV7I0Q9</accession>
<keyword evidence="2" id="KW-1185">Reference proteome</keyword>
<dbReference type="Proteomes" id="UP000826195">
    <property type="component" value="Unassembled WGS sequence"/>
</dbReference>
<evidence type="ECO:0000313" key="1">
    <source>
        <dbReference type="EMBL" id="KAH0540613.1"/>
    </source>
</evidence>
<organism evidence="1 2">
    <name type="scientific">Cotesia glomerata</name>
    <name type="common">Lepidopteran parasitic wasp</name>
    <name type="synonym">Apanteles glomeratus</name>
    <dbReference type="NCBI Taxonomy" id="32391"/>
    <lineage>
        <taxon>Eukaryota</taxon>
        <taxon>Metazoa</taxon>
        <taxon>Ecdysozoa</taxon>
        <taxon>Arthropoda</taxon>
        <taxon>Hexapoda</taxon>
        <taxon>Insecta</taxon>
        <taxon>Pterygota</taxon>
        <taxon>Neoptera</taxon>
        <taxon>Endopterygota</taxon>
        <taxon>Hymenoptera</taxon>
        <taxon>Apocrita</taxon>
        <taxon>Ichneumonoidea</taxon>
        <taxon>Braconidae</taxon>
        <taxon>Microgastrinae</taxon>
        <taxon>Cotesia</taxon>
    </lineage>
</organism>
<protein>
    <submittedName>
        <fullName evidence="1">Uncharacterized protein</fullName>
    </submittedName>
</protein>
<proteinExistence type="predicted"/>
<dbReference type="AlphaFoldDB" id="A0AAV7I0Q9"/>
<reference evidence="1 2" key="1">
    <citation type="journal article" date="2021" name="J. Hered.">
        <title>A chromosome-level genome assembly of the parasitoid wasp, Cotesia glomerata (Hymenoptera: Braconidae).</title>
        <authorList>
            <person name="Pinto B.J."/>
            <person name="Weis J.J."/>
            <person name="Gamble T."/>
            <person name="Ode P.J."/>
            <person name="Paul R."/>
            <person name="Zaspel J.M."/>
        </authorList>
    </citation>
    <scope>NUCLEOTIDE SEQUENCE [LARGE SCALE GENOMIC DNA]</scope>
    <source>
        <strain evidence="1">CgM1</strain>
    </source>
</reference>
<sequence>MLHLQCFYDTEHRTSSMTMTTATTHATECLQRRQQASPALTVLALGFTAYNSMVKPSRYTRAFRGCFCLLAQTCTDVFNVYLKQINCLFILQVLVSKELMLQR</sequence>
<gene>
    <name evidence="1" type="ORF">KQX54_018510</name>
</gene>
<evidence type="ECO:0000313" key="2">
    <source>
        <dbReference type="Proteomes" id="UP000826195"/>
    </source>
</evidence>